<dbReference type="Pfam" id="PF02566">
    <property type="entry name" value="OsmC"/>
    <property type="match status" value="1"/>
</dbReference>
<dbReference type="EMBL" id="PDOE01000004">
    <property type="protein sequence ID" value="RKL67264.1"/>
    <property type="molecule type" value="Genomic_DNA"/>
</dbReference>
<accession>A0A3A9K2A0</accession>
<reference evidence="1 2" key="1">
    <citation type="submission" date="2017-10" db="EMBL/GenBank/DDBJ databases">
        <title>Bacillus sp. nov., a halophilic bacterium isolated from a Keqin Lake.</title>
        <authorList>
            <person name="Wang H."/>
        </authorList>
    </citation>
    <scope>NUCLEOTIDE SEQUENCE [LARGE SCALE GENOMIC DNA]</scope>
    <source>
        <strain evidence="1 2">KCTC 13187</strain>
    </source>
</reference>
<proteinExistence type="predicted"/>
<dbReference type="InterPro" id="IPR015946">
    <property type="entry name" value="KH_dom-like_a/b"/>
</dbReference>
<dbReference type="AlphaFoldDB" id="A0A3A9K2A0"/>
<dbReference type="InterPro" id="IPR003718">
    <property type="entry name" value="OsmC/Ohr_fam"/>
</dbReference>
<keyword evidence="2" id="KW-1185">Reference proteome</keyword>
<evidence type="ECO:0008006" key="3">
    <source>
        <dbReference type="Google" id="ProtNLM"/>
    </source>
</evidence>
<gene>
    <name evidence="1" type="ORF">CR203_12210</name>
</gene>
<dbReference type="OrthoDB" id="5683981at2"/>
<dbReference type="Gene3D" id="3.30.300.20">
    <property type="match status" value="1"/>
</dbReference>
<comment type="caution">
    <text evidence="1">The sequence shown here is derived from an EMBL/GenBank/DDBJ whole genome shotgun (WGS) entry which is preliminary data.</text>
</comment>
<evidence type="ECO:0000313" key="1">
    <source>
        <dbReference type="EMBL" id="RKL67264.1"/>
    </source>
</evidence>
<dbReference type="InterPro" id="IPR036102">
    <property type="entry name" value="OsmC/Ohrsf"/>
</dbReference>
<sequence length="163" mass="18699">MSNKSKNEVNTLYESRIFDMNFRGTSNDLSSVKIYTNKNSIQIEKQLSFDSDDEKISSLEYFAGSVLSSIILTLLEQSKKKASIIEEIEGVLNLSLENPLSLLDVRGYDEEPFIRKITVTVYLFADLEENDFIKFCTEALKNSPVYNTLKRSMELEVLFKKLV</sequence>
<dbReference type="Proteomes" id="UP000281498">
    <property type="component" value="Unassembled WGS sequence"/>
</dbReference>
<dbReference type="SUPFAM" id="SSF82784">
    <property type="entry name" value="OsmC-like"/>
    <property type="match status" value="1"/>
</dbReference>
<evidence type="ECO:0000313" key="2">
    <source>
        <dbReference type="Proteomes" id="UP000281498"/>
    </source>
</evidence>
<protein>
    <recommendedName>
        <fullName evidence="3">OsmC-like protein</fullName>
    </recommendedName>
</protein>
<name>A0A3A9K2A0_9BACI</name>
<organism evidence="1 2">
    <name type="scientific">Salipaludibacillus neizhouensis</name>
    <dbReference type="NCBI Taxonomy" id="885475"/>
    <lineage>
        <taxon>Bacteria</taxon>
        <taxon>Bacillati</taxon>
        <taxon>Bacillota</taxon>
        <taxon>Bacilli</taxon>
        <taxon>Bacillales</taxon>
        <taxon>Bacillaceae</taxon>
    </lineage>
</organism>